<feature type="transmembrane region" description="Helical" evidence="7">
    <location>
        <begin position="262"/>
        <end position="295"/>
    </location>
</feature>
<dbReference type="Proteomes" id="UP000186400">
    <property type="component" value="Unassembled WGS sequence"/>
</dbReference>
<evidence type="ECO:0000313" key="9">
    <source>
        <dbReference type="Proteomes" id="UP000186400"/>
    </source>
</evidence>
<proteinExistence type="predicted"/>
<keyword evidence="6" id="KW-0175">Coiled coil</keyword>
<evidence type="ECO:0000256" key="6">
    <source>
        <dbReference type="SAM" id="Coils"/>
    </source>
</evidence>
<dbReference type="PANTHER" id="PTHR32196">
    <property type="entry name" value="ABC TRANSPORTER PERMEASE PROTEIN YPHD-RELATED-RELATED"/>
    <property type="match status" value="1"/>
</dbReference>
<evidence type="ECO:0000256" key="3">
    <source>
        <dbReference type="ARBA" id="ARBA00022692"/>
    </source>
</evidence>
<keyword evidence="4 7" id="KW-1133">Transmembrane helix</keyword>
<dbReference type="GO" id="GO:0005886">
    <property type="term" value="C:plasma membrane"/>
    <property type="evidence" value="ECO:0007669"/>
    <property type="project" value="UniProtKB-SubCell"/>
</dbReference>
<feature type="coiled-coil region" evidence="6">
    <location>
        <begin position="373"/>
        <end position="418"/>
    </location>
</feature>
<organism evidence="8 9">
    <name type="scientific">Alkalispirochaeta americana</name>
    <dbReference type="NCBI Taxonomy" id="159291"/>
    <lineage>
        <taxon>Bacteria</taxon>
        <taxon>Pseudomonadati</taxon>
        <taxon>Spirochaetota</taxon>
        <taxon>Spirochaetia</taxon>
        <taxon>Spirochaetales</taxon>
        <taxon>Spirochaetaceae</taxon>
        <taxon>Alkalispirochaeta</taxon>
    </lineage>
</organism>
<reference evidence="8 9" key="1">
    <citation type="submission" date="2017-01" db="EMBL/GenBank/DDBJ databases">
        <authorList>
            <person name="Mah S.A."/>
            <person name="Swanson W.J."/>
            <person name="Moy G.W."/>
            <person name="Vacquier V.D."/>
        </authorList>
    </citation>
    <scope>NUCLEOTIDE SEQUENCE [LARGE SCALE GENOMIC DNA]</scope>
    <source>
        <strain evidence="8 9">ASpG1</strain>
    </source>
</reference>
<name>A0A1N6THW7_9SPIO</name>
<dbReference type="EMBL" id="FTMS01000010">
    <property type="protein sequence ID" value="SIQ52969.1"/>
    <property type="molecule type" value="Genomic_DNA"/>
</dbReference>
<dbReference type="InterPro" id="IPR001851">
    <property type="entry name" value="ABC_transp_permease"/>
</dbReference>
<dbReference type="CDD" id="cd06579">
    <property type="entry name" value="TM_PBP1_transp_AraH_like"/>
    <property type="match status" value="1"/>
</dbReference>
<protein>
    <submittedName>
        <fullName evidence="8">Monosaccharide ABC transporter membrane protein, CUT2 family</fullName>
    </submittedName>
</protein>
<evidence type="ECO:0000256" key="5">
    <source>
        <dbReference type="ARBA" id="ARBA00023136"/>
    </source>
</evidence>
<feature type="transmembrane region" description="Helical" evidence="7">
    <location>
        <begin position="228"/>
        <end position="250"/>
    </location>
</feature>
<dbReference type="STRING" id="159291.SAMN05920897_11069"/>
<evidence type="ECO:0000256" key="1">
    <source>
        <dbReference type="ARBA" id="ARBA00004651"/>
    </source>
</evidence>
<keyword evidence="5 7" id="KW-0472">Membrane</keyword>
<feature type="transmembrane region" description="Helical" evidence="7">
    <location>
        <begin position="307"/>
        <end position="326"/>
    </location>
</feature>
<dbReference type="AlphaFoldDB" id="A0A1N6THW7"/>
<keyword evidence="2" id="KW-1003">Cell membrane</keyword>
<dbReference type="PANTHER" id="PTHR32196:SF72">
    <property type="entry name" value="RIBOSE IMPORT PERMEASE PROTEIN RBSC"/>
    <property type="match status" value="1"/>
</dbReference>
<keyword evidence="3 7" id="KW-0812">Transmembrane</keyword>
<dbReference type="RefSeq" id="WP_234969070.1">
    <property type="nucleotide sequence ID" value="NZ_FTMS01000010.1"/>
</dbReference>
<feature type="transmembrane region" description="Helical" evidence="7">
    <location>
        <begin position="100"/>
        <end position="123"/>
    </location>
</feature>
<dbReference type="GO" id="GO:0022857">
    <property type="term" value="F:transmembrane transporter activity"/>
    <property type="evidence" value="ECO:0007669"/>
    <property type="project" value="InterPro"/>
</dbReference>
<feature type="transmembrane region" description="Helical" evidence="7">
    <location>
        <begin position="22"/>
        <end position="43"/>
    </location>
</feature>
<accession>A0A1N6THW7</accession>
<feature type="transmembrane region" description="Helical" evidence="7">
    <location>
        <begin position="129"/>
        <end position="150"/>
    </location>
</feature>
<evidence type="ECO:0000313" key="8">
    <source>
        <dbReference type="EMBL" id="SIQ52969.1"/>
    </source>
</evidence>
<sequence>MAGTGMNGKQWRTLRDKGLQKLLAPLALVLIYLFFGFFGRNFFSYNTLVNILDASYYIGFLALGVTFVIITGGIDLSVGTVAMCAAIVGGTAFRTWGWSMGPSLVLIMAVATFFGLINGLMVAKLKLPPFIATLGMMMVSMGIGSIVSNVRSAAFPPRSDPSGWFRNIFKYISPDRVAIPTGALVLFGVTIIFHIILTRTKMGRYIFAIGSNKEAARLSGVKVERWEMSAYIVSGIAAGISGISFAAVYTTVMPAQGQGFELFAIAGAVIGGTSLSGGVGSVFGTLIGVFIMAVLRSGLPAMNLQAHYQTFFTGIVVIAAVLLDIYRTKKTSEVRVLTPADLYRSDMQRKIDQIRGGLSSTGGGSSEDIPAGREQIQALQQEMKETYRRMRREEKAEAARVEAEEKAAEREFRAMLKKEKD</sequence>
<dbReference type="Pfam" id="PF02653">
    <property type="entry name" value="BPD_transp_2"/>
    <property type="match status" value="1"/>
</dbReference>
<feature type="transmembrane region" description="Helical" evidence="7">
    <location>
        <begin position="177"/>
        <end position="197"/>
    </location>
</feature>
<evidence type="ECO:0000256" key="2">
    <source>
        <dbReference type="ARBA" id="ARBA00022475"/>
    </source>
</evidence>
<comment type="subcellular location">
    <subcellularLocation>
        <location evidence="1">Cell membrane</location>
        <topology evidence="1">Multi-pass membrane protein</topology>
    </subcellularLocation>
</comment>
<feature type="transmembrane region" description="Helical" evidence="7">
    <location>
        <begin position="55"/>
        <end position="88"/>
    </location>
</feature>
<keyword evidence="9" id="KW-1185">Reference proteome</keyword>
<gene>
    <name evidence="8" type="ORF">SAMN05920897_11069</name>
</gene>
<evidence type="ECO:0000256" key="7">
    <source>
        <dbReference type="SAM" id="Phobius"/>
    </source>
</evidence>
<evidence type="ECO:0000256" key="4">
    <source>
        <dbReference type="ARBA" id="ARBA00022989"/>
    </source>
</evidence>